<dbReference type="Gene3D" id="3.80.30.20">
    <property type="entry name" value="tm_1862 like domain"/>
    <property type="match status" value="1"/>
</dbReference>
<dbReference type="InterPro" id="IPR045784">
    <property type="entry name" value="Radical_SAM_N2"/>
</dbReference>
<comment type="caution">
    <text evidence="2">The sequence shown here is derived from an EMBL/GenBank/DDBJ whole genome shotgun (WGS) entry which is preliminary data.</text>
</comment>
<dbReference type="InterPro" id="IPR006638">
    <property type="entry name" value="Elp3/MiaA/NifB-like_rSAM"/>
</dbReference>
<dbReference type="GO" id="GO:0051536">
    <property type="term" value="F:iron-sulfur cluster binding"/>
    <property type="evidence" value="ECO:0007669"/>
    <property type="project" value="InterPro"/>
</dbReference>
<dbReference type="RefSeq" id="WP_132549782.1">
    <property type="nucleotide sequence ID" value="NZ_SMAA01000009.1"/>
</dbReference>
<evidence type="ECO:0000259" key="1">
    <source>
        <dbReference type="PROSITE" id="PS51918"/>
    </source>
</evidence>
<dbReference type="SFLD" id="SFLDG01082">
    <property type="entry name" value="B12-binding_domain_containing"/>
    <property type="match status" value="1"/>
</dbReference>
<dbReference type="Pfam" id="PF04055">
    <property type="entry name" value="Radical_SAM"/>
    <property type="match status" value="1"/>
</dbReference>
<dbReference type="PANTHER" id="PTHR42731">
    <property type="entry name" value="SLL1084 PROTEIN"/>
    <property type="match status" value="1"/>
</dbReference>
<dbReference type="SFLD" id="SFLDS00029">
    <property type="entry name" value="Radical_SAM"/>
    <property type="match status" value="1"/>
</dbReference>
<dbReference type="OrthoDB" id="9806827at2"/>
<protein>
    <submittedName>
        <fullName evidence="2">Radical SAM family uncharacterized protein</fullName>
    </submittedName>
</protein>
<dbReference type="EMBL" id="SMAA01000009">
    <property type="protein sequence ID" value="TCS78743.1"/>
    <property type="molecule type" value="Genomic_DNA"/>
</dbReference>
<feature type="domain" description="Radical SAM core" evidence="1">
    <location>
        <begin position="244"/>
        <end position="478"/>
    </location>
</feature>
<keyword evidence="3" id="KW-1185">Reference proteome</keyword>
<organism evidence="2 3">
    <name type="scientific">Pectinatus cerevisiiphilus</name>
    <dbReference type="NCBI Taxonomy" id="86956"/>
    <lineage>
        <taxon>Bacteria</taxon>
        <taxon>Bacillati</taxon>
        <taxon>Bacillota</taxon>
        <taxon>Negativicutes</taxon>
        <taxon>Selenomonadales</taxon>
        <taxon>Selenomonadaceae</taxon>
        <taxon>Pectinatus</taxon>
    </lineage>
</organism>
<accession>A0A4R3K7M2</accession>
<dbReference type="PANTHER" id="PTHR42731:SF5">
    <property type="entry name" value="RADICAL SAM DOMAIN PROTEIN"/>
    <property type="match status" value="1"/>
</dbReference>
<proteinExistence type="predicted"/>
<sequence>MSWKIKNYLREILDDEEGYSLYPAGIRTRFALCYPNQYSVGMSNLGMHIIYHQINAREDSAAERFFLPDKYLQKQYEHSNTPLLSLESQNPLYEFAVIGFAISFELDYFNILEMLSLGKVKLLAADREENDPLVIAGGPCATFNPEPLHLFIDAFIIGEGEETINNFLDVYLTARKKGLSRREALFCLASVPGVYVPAFYTHQYDTAGKLLHIEAAENVPHKVARQWVKNIDAYPGHTVIKSKHTEFNFYLIETARGCGRHCRFCMAGYCFRVPRNRSVAAIKAMIENVPAQKKIGLMGAAVSDHPQIDEICRFINEKKHPMSVASFRADSVTQLLVDSLAASGQKTLTLAPEAGSIKLRHIINKGIEDEHLYKSIDMGIKAGIHNFRLYIMVGLPEEDDEDIDAIIKMAIDLRNYMDKNKAHGKLTLSINPFVPKPFTPFQWMPMADMKRISSVLKYIRTSLKKIKYVEVLTESPKESYLQGILARGDRKLAQILYEAHTLGGSKSFRRVMKAHNLDDSFYLYRQRDIAELLPWDTLDMGVNNSYFVHELEMAKEQKRTVRCFKGCKRCGVC</sequence>
<dbReference type="Proteomes" id="UP000295188">
    <property type="component" value="Unassembled WGS sequence"/>
</dbReference>
<dbReference type="CDD" id="cd01335">
    <property type="entry name" value="Radical_SAM"/>
    <property type="match status" value="1"/>
</dbReference>
<dbReference type="Pfam" id="PF19864">
    <property type="entry name" value="Radical_SAM_N2"/>
    <property type="match status" value="1"/>
</dbReference>
<name>A0A4R3K7M2_9FIRM</name>
<dbReference type="InterPro" id="IPR007197">
    <property type="entry name" value="rSAM"/>
</dbReference>
<dbReference type="InterPro" id="IPR058240">
    <property type="entry name" value="rSAM_sf"/>
</dbReference>
<evidence type="ECO:0000313" key="2">
    <source>
        <dbReference type="EMBL" id="TCS78743.1"/>
    </source>
</evidence>
<dbReference type="InterPro" id="IPR023404">
    <property type="entry name" value="rSAM_horseshoe"/>
</dbReference>
<gene>
    <name evidence="2" type="ORF">EDC37_109102</name>
</gene>
<dbReference type="PROSITE" id="PS51918">
    <property type="entry name" value="RADICAL_SAM"/>
    <property type="match status" value="1"/>
</dbReference>
<dbReference type="Gene3D" id="3.40.50.280">
    <property type="entry name" value="Cobalamin-binding domain"/>
    <property type="match status" value="1"/>
</dbReference>
<dbReference type="InterPro" id="IPR023862">
    <property type="entry name" value="CHP03960_rSAM"/>
</dbReference>
<dbReference type="NCBIfam" id="TIGR03960">
    <property type="entry name" value="rSAM_fuse_unch"/>
    <property type="match status" value="1"/>
</dbReference>
<dbReference type="SUPFAM" id="SSF102114">
    <property type="entry name" value="Radical SAM enzymes"/>
    <property type="match status" value="1"/>
</dbReference>
<dbReference type="GO" id="GO:0003824">
    <property type="term" value="F:catalytic activity"/>
    <property type="evidence" value="ECO:0007669"/>
    <property type="project" value="InterPro"/>
</dbReference>
<reference evidence="2 3" key="1">
    <citation type="submission" date="2019-03" db="EMBL/GenBank/DDBJ databases">
        <title>Genomic Encyclopedia of Type Strains, Phase IV (KMG-IV): sequencing the most valuable type-strain genomes for metagenomic binning, comparative biology and taxonomic classification.</title>
        <authorList>
            <person name="Goeker M."/>
        </authorList>
    </citation>
    <scope>NUCLEOTIDE SEQUENCE [LARGE SCALE GENOMIC DNA]</scope>
    <source>
        <strain evidence="2 3">DSM 20467</strain>
    </source>
</reference>
<dbReference type="SMART" id="SM00729">
    <property type="entry name" value="Elp3"/>
    <property type="match status" value="1"/>
</dbReference>
<dbReference type="AlphaFoldDB" id="A0A4R3K7M2"/>
<evidence type="ECO:0000313" key="3">
    <source>
        <dbReference type="Proteomes" id="UP000295188"/>
    </source>
</evidence>